<gene>
    <name evidence="1" type="ORF">L1785_02640</name>
</gene>
<comment type="caution">
    <text evidence="1">The sequence shown here is derived from an EMBL/GenBank/DDBJ whole genome shotgun (WGS) entry which is preliminary data.</text>
</comment>
<evidence type="ECO:0000313" key="1">
    <source>
        <dbReference type="EMBL" id="MCF4119867.1"/>
    </source>
</evidence>
<protein>
    <submittedName>
        <fullName evidence="1">Uncharacterized protein</fullName>
    </submittedName>
</protein>
<dbReference type="AlphaFoldDB" id="A0AA41U7X7"/>
<dbReference type="Proteomes" id="UP001165405">
    <property type="component" value="Unassembled WGS sequence"/>
</dbReference>
<name>A0AA41U7X7_9MICO</name>
<accession>A0AA41U7X7</accession>
<organism evidence="1 2">
    <name type="scientific">Antribacter soli</name>
    <dbReference type="NCBI Taxonomy" id="2910976"/>
    <lineage>
        <taxon>Bacteria</taxon>
        <taxon>Bacillati</taxon>
        <taxon>Actinomycetota</taxon>
        <taxon>Actinomycetes</taxon>
        <taxon>Micrococcales</taxon>
        <taxon>Promicromonosporaceae</taxon>
        <taxon>Antribacter</taxon>
    </lineage>
</organism>
<keyword evidence="2" id="KW-1185">Reference proteome</keyword>
<dbReference type="RefSeq" id="WP_236087580.1">
    <property type="nucleotide sequence ID" value="NZ_JAKGSG010000010.1"/>
</dbReference>
<proteinExistence type="predicted"/>
<dbReference type="EMBL" id="JAKGSG010000010">
    <property type="protein sequence ID" value="MCF4119867.1"/>
    <property type="molecule type" value="Genomic_DNA"/>
</dbReference>
<sequence length="119" mass="12847">MSIDTVPADLLAQIRDALSRIHPRTYPVALRVRYAGTGPTLASCELWTGDADLLWARRATIDVTAGATMPDVEQAVLATGYCYALTRDGRPAWRFDANHGGIYALDITLNDAGPHPLAP</sequence>
<evidence type="ECO:0000313" key="2">
    <source>
        <dbReference type="Proteomes" id="UP001165405"/>
    </source>
</evidence>
<reference evidence="1" key="1">
    <citation type="submission" date="2022-01" db="EMBL/GenBank/DDBJ databases">
        <title>Antribacter sp. nov., isolated from Guizhou of China.</title>
        <authorList>
            <person name="Chengliang C."/>
            <person name="Ya Z."/>
        </authorList>
    </citation>
    <scope>NUCLEOTIDE SEQUENCE</scope>
    <source>
        <strain evidence="1">KLBMP 9083</strain>
    </source>
</reference>